<dbReference type="PANTHER" id="PTHR32322">
    <property type="entry name" value="INNER MEMBRANE TRANSPORTER"/>
    <property type="match status" value="1"/>
</dbReference>
<feature type="transmembrane region" description="Helical" evidence="6">
    <location>
        <begin position="281"/>
        <end position="299"/>
    </location>
</feature>
<evidence type="ECO:0000259" key="7">
    <source>
        <dbReference type="Pfam" id="PF00892"/>
    </source>
</evidence>
<evidence type="ECO:0000313" key="8">
    <source>
        <dbReference type="EMBL" id="KKS85345.1"/>
    </source>
</evidence>
<dbReference type="InterPro" id="IPR037185">
    <property type="entry name" value="EmrE-like"/>
</dbReference>
<feature type="transmembrane region" description="Helical" evidence="6">
    <location>
        <begin position="68"/>
        <end position="90"/>
    </location>
</feature>
<dbReference type="SUPFAM" id="SSF103481">
    <property type="entry name" value="Multidrug resistance efflux transporter EmrE"/>
    <property type="match status" value="2"/>
</dbReference>
<dbReference type="InterPro" id="IPR050638">
    <property type="entry name" value="AA-Vitamin_Transporters"/>
</dbReference>
<comment type="subcellular location">
    <subcellularLocation>
        <location evidence="1">Membrane</location>
        <topology evidence="1">Multi-pass membrane protein</topology>
    </subcellularLocation>
</comment>
<feature type="transmembrane region" description="Helical" evidence="6">
    <location>
        <begin position="160"/>
        <end position="180"/>
    </location>
</feature>
<evidence type="ECO:0000256" key="5">
    <source>
        <dbReference type="ARBA" id="ARBA00023136"/>
    </source>
</evidence>
<feature type="transmembrane region" description="Helical" evidence="6">
    <location>
        <begin position="223"/>
        <end position="244"/>
    </location>
</feature>
<accession>A0A0G1CHR4</accession>
<feature type="transmembrane region" description="Helical" evidence="6">
    <location>
        <begin position="96"/>
        <end position="117"/>
    </location>
</feature>
<dbReference type="EMBL" id="LCFB01000008">
    <property type="protein sequence ID" value="KKS85345.1"/>
    <property type="molecule type" value="Genomic_DNA"/>
</dbReference>
<evidence type="ECO:0000256" key="4">
    <source>
        <dbReference type="ARBA" id="ARBA00022989"/>
    </source>
</evidence>
<keyword evidence="5 6" id="KW-0472">Membrane</keyword>
<feature type="transmembrane region" description="Helical" evidence="6">
    <location>
        <begin position="129"/>
        <end position="148"/>
    </location>
</feature>
<feature type="transmembrane region" description="Helical" evidence="6">
    <location>
        <begin position="192"/>
        <end position="211"/>
    </location>
</feature>
<protein>
    <recommendedName>
        <fullName evidence="7">EamA domain-containing protein</fullName>
    </recommendedName>
</protein>
<dbReference type="Proteomes" id="UP000034543">
    <property type="component" value="Unassembled WGS sequence"/>
</dbReference>
<sequence length="306" mass="32983">MSNRRLTAYTFLLITAIIWGVAGPVIKFTLFEFPPLIFLSYRFLISAVVGIALLWWTKPTFPTNPGKAIATVTLGFLTSTVTLGLLFLGFAETTSLAGITISAMGPIFVALFGVLLLRERVTRLETFGMALAFLGTVVTVVEPVFAATPRVLETTIRGNFFVVLSLLIGVGVVLLEKVILKKGVSPSVITHTAFIVGACTTVPLMFLTYPIQEIVSTLTSASHGAHLGVWYMAILSGTIAYILHGRGLKAIEASEASLFSYLGPIFGVPLSLFWLGETVSAPFAIGCIIIALGVTIAEFKRKKRRH</sequence>
<keyword evidence="3 6" id="KW-0812">Transmembrane</keyword>
<evidence type="ECO:0000256" key="1">
    <source>
        <dbReference type="ARBA" id="ARBA00004141"/>
    </source>
</evidence>
<proteinExistence type="inferred from homology"/>
<feature type="domain" description="EamA" evidence="7">
    <location>
        <begin position="8"/>
        <end position="140"/>
    </location>
</feature>
<feature type="domain" description="EamA" evidence="7">
    <location>
        <begin position="158"/>
        <end position="296"/>
    </location>
</feature>
<evidence type="ECO:0000256" key="6">
    <source>
        <dbReference type="SAM" id="Phobius"/>
    </source>
</evidence>
<comment type="caution">
    <text evidence="8">The sequence shown here is derived from an EMBL/GenBank/DDBJ whole genome shotgun (WGS) entry which is preliminary data.</text>
</comment>
<reference evidence="8 9" key="1">
    <citation type="journal article" date="2015" name="Nature">
        <title>rRNA introns, odd ribosomes, and small enigmatic genomes across a large radiation of phyla.</title>
        <authorList>
            <person name="Brown C.T."/>
            <person name="Hug L.A."/>
            <person name="Thomas B.C."/>
            <person name="Sharon I."/>
            <person name="Castelle C.J."/>
            <person name="Singh A."/>
            <person name="Wilkins M.J."/>
            <person name="Williams K.H."/>
            <person name="Banfield J.F."/>
        </authorList>
    </citation>
    <scope>NUCLEOTIDE SEQUENCE [LARGE SCALE GENOMIC DNA]</scope>
</reference>
<evidence type="ECO:0000256" key="2">
    <source>
        <dbReference type="ARBA" id="ARBA00007362"/>
    </source>
</evidence>
<dbReference type="GO" id="GO:0016020">
    <property type="term" value="C:membrane"/>
    <property type="evidence" value="ECO:0007669"/>
    <property type="project" value="UniProtKB-SubCell"/>
</dbReference>
<dbReference type="STRING" id="1618436.UV59_C0008G0038"/>
<feature type="transmembrane region" description="Helical" evidence="6">
    <location>
        <begin position="36"/>
        <end position="56"/>
    </location>
</feature>
<dbReference type="AlphaFoldDB" id="A0A0G1CHR4"/>
<dbReference type="PANTHER" id="PTHR32322:SF2">
    <property type="entry name" value="EAMA DOMAIN-CONTAINING PROTEIN"/>
    <property type="match status" value="1"/>
</dbReference>
<dbReference type="InterPro" id="IPR000620">
    <property type="entry name" value="EamA_dom"/>
</dbReference>
<feature type="transmembrane region" description="Helical" evidence="6">
    <location>
        <begin position="7"/>
        <end position="30"/>
    </location>
</feature>
<evidence type="ECO:0000256" key="3">
    <source>
        <dbReference type="ARBA" id="ARBA00022692"/>
    </source>
</evidence>
<keyword evidence="4 6" id="KW-1133">Transmembrane helix</keyword>
<evidence type="ECO:0000313" key="9">
    <source>
        <dbReference type="Proteomes" id="UP000034543"/>
    </source>
</evidence>
<organism evidence="8 9">
    <name type="scientific">Candidatus Gottesmanbacteria bacterium GW2011_GWA1_43_11</name>
    <dbReference type="NCBI Taxonomy" id="1618436"/>
    <lineage>
        <taxon>Bacteria</taxon>
        <taxon>Candidatus Gottesmaniibacteriota</taxon>
    </lineage>
</organism>
<dbReference type="Pfam" id="PF00892">
    <property type="entry name" value="EamA"/>
    <property type="match status" value="2"/>
</dbReference>
<feature type="transmembrane region" description="Helical" evidence="6">
    <location>
        <begin position="256"/>
        <end position="275"/>
    </location>
</feature>
<gene>
    <name evidence="8" type="ORF">UV59_C0008G0038</name>
</gene>
<name>A0A0G1CHR4_9BACT</name>
<comment type="similarity">
    <text evidence="2">Belongs to the EamA transporter family.</text>
</comment>